<feature type="region of interest" description="Disordered" evidence="1">
    <location>
        <begin position="263"/>
        <end position="283"/>
    </location>
</feature>
<feature type="region of interest" description="Disordered" evidence="1">
    <location>
        <begin position="212"/>
        <end position="235"/>
    </location>
</feature>
<proteinExistence type="predicted"/>
<keyword evidence="2" id="KW-0812">Transmembrane</keyword>
<feature type="transmembrane region" description="Helical" evidence="2">
    <location>
        <begin position="163"/>
        <end position="182"/>
    </location>
</feature>
<keyword evidence="2" id="KW-1133">Transmembrane helix</keyword>
<evidence type="ECO:0000256" key="1">
    <source>
        <dbReference type="SAM" id="MobiDB-lite"/>
    </source>
</evidence>
<keyword evidence="4" id="KW-1185">Reference proteome</keyword>
<comment type="caution">
    <text evidence="3">The sequence shown here is derived from an EMBL/GenBank/DDBJ whole genome shotgun (WGS) entry which is preliminary data.</text>
</comment>
<feature type="non-terminal residue" evidence="3">
    <location>
        <position position="1"/>
    </location>
</feature>
<feature type="transmembrane region" description="Helical" evidence="2">
    <location>
        <begin position="110"/>
        <end position="131"/>
    </location>
</feature>
<evidence type="ECO:0008006" key="5">
    <source>
        <dbReference type="Google" id="ProtNLM"/>
    </source>
</evidence>
<organism evidence="3 4">
    <name type="scientific">Chara braunii</name>
    <name type="common">Braun's stonewort</name>
    <dbReference type="NCBI Taxonomy" id="69332"/>
    <lineage>
        <taxon>Eukaryota</taxon>
        <taxon>Viridiplantae</taxon>
        <taxon>Streptophyta</taxon>
        <taxon>Charophyceae</taxon>
        <taxon>Charales</taxon>
        <taxon>Characeae</taxon>
        <taxon>Chara</taxon>
    </lineage>
</organism>
<evidence type="ECO:0000256" key="2">
    <source>
        <dbReference type="SAM" id="Phobius"/>
    </source>
</evidence>
<accession>A0A388JJS9</accession>
<evidence type="ECO:0000313" key="4">
    <source>
        <dbReference type="Proteomes" id="UP000265515"/>
    </source>
</evidence>
<dbReference type="EMBL" id="BFEA01002824">
    <property type="protein sequence ID" value="GBG42729.1"/>
    <property type="molecule type" value="Genomic_DNA"/>
</dbReference>
<dbReference type="AlphaFoldDB" id="A0A388JJS9"/>
<feature type="transmembrane region" description="Helical" evidence="2">
    <location>
        <begin position="77"/>
        <end position="98"/>
    </location>
</feature>
<evidence type="ECO:0000313" key="3">
    <source>
        <dbReference type="EMBL" id="GBG42729.1"/>
    </source>
</evidence>
<dbReference type="Gramene" id="GBG42729">
    <property type="protein sequence ID" value="GBG42729"/>
    <property type="gene ID" value="CBR_g76199"/>
</dbReference>
<sequence>TPAQPSEPPRAPPILRSGLPSRVMAVGSTSGGSAERKADTLVRNDEGSHVALTTQDDESGLSDGGVLKEPIKLPAPWFIYAFLIAGIFTCLVTCTGLIGAETNSGCCLSCYSLGLAVLLMSQATLSAVIFLDDSWQRDFPADPTGEEAKAKAFIETHLLVCKWAAVAVLAIEIVGLLLALTLKAMQDGSRRGYDSDEEYRVETRAIRQPLLPRSQQSNLGTQVAPAGSQPPQRTDAWTTRMREKYGLDVADFTYNPAVGRRYSQQPQSIAQDEGESRGTCTIM</sequence>
<name>A0A388JJS9_CHABU</name>
<dbReference type="OMA" id="CCLSCYT"/>
<reference evidence="3 4" key="1">
    <citation type="journal article" date="2018" name="Cell">
        <title>The Chara Genome: Secondary Complexity and Implications for Plant Terrestrialization.</title>
        <authorList>
            <person name="Nishiyama T."/>
            <person name="Sakayama H."/>
            <person name="Vries J.D."/>
            <person name="Buschmann H."/>
            <person name="Saint-Marcoux D."/>
            <person name="Ullrich K.K."/>
            <person name="Haas F.B."/>
            <person name="Vanderstraeten L."/>
            <person name="Becker D."/>
            <person name="Lang D."/>
            <person name="Vosolsobe S."/>
            <person name="Rombauts S."/>
            <person name="Wilhelmsson P.K.I."/>
            <person name="Janitza P."/>
            <person name="Kern R."/>
            <person name="Heyl A."/>
            <person name="Rumpler F."/>
            <person name="Villalobos L.I.A.C."/>
            <person name="Clay J.M."/>
            <person name="Skokan R."/>
            <person name="Toyoda A."/>
            <person name="Suzuki Y."/>
            <person name="Kagoshima H."/>
            <person name="Schijlen E."/>
            <person name="Tajeshwar N."/>
            <person name="Catarino B."/>
            <person name="Hetherington A.J."/>
            <person name="Saltykova A."/>
            <person name="Bonnot C."/>
            <person name="Breuninger H."/>
            <person name="Symeonidi A."/>
            <person name="Radhakrishnan G.V."/>
            <person name="Van Nieuwerburgh F."/>
            <person name="Deforce D."/>
            <person name="Chang C."/>
            <person name="Karol K.G."/>
            <person name="Hedrich R."/>
            <person name="Ulvskov P."/>
            <person name="Glockner G."/>
            <person name="Delwiche C.F."/>
            <person name="Petrasek J."/>
            <person name="Van de Peer Y."/>
            <person name="Friml J."/>
            <person name="Beilby M."/>
            <person name="Dolan L."/>
            <person name="Kohara Y."/>
            <person name="Sugano S."/>
            <person name="Fujiyama A."/>
            <person name="Delaux P.-M."/>
            <person name="Quint M."/>
            <person name="TheiBen G."/>
            <person name="Hagemann M."/>
            <person name="Harholt J."/>
            <person name="Dunand C."/>
            <person name="Zachgo S."/>
            <person name="Langdale J."/>
            <person name="Maumus F."/>
            <person name="Straeten D.V.D."/>
            <person name="Gould S.B."/>
            <person name="Rensing S.A."/>
        </authorList>
    </citation>
    <scope>NUCLEOTIDE SEQUENCE [LARGE SCALE GENOMIC DNA]</scope>
    <source>
        <strain evidence="3 4">S276</strain>
    </source>
</reference>
<dbReference type="OrthoDB" id="432835at2759"/>
<dbReference type="Proteomes" id="UP000265515">
    <property type="component" value="Unassembled WGS sequence"/>
</dbReference>
<protein>
    <recommendedName>
        <fullName evidence="5">Tetraspanin</fullName>
    </recommendedName>
</protein>
<gene>
    <name evidence="3" type="ORF">CBR_g76199</name>
</gene>
<keyword evidence="2" id="KW-0472">Membrane</keyword>